<dbReference type="Proteomes" id="UP000069549">
    <property type="component" value="Chromosome 6"/>
</dbReference>
<dbReference type="EMBL" id="LT160026">
    <property type="protein sequence ID" value="CXI20461.1"/>
    <property type="molecule type" value="Genomic_DNA"/>
</dbReference>
<evidence type="ECO:0000256" key="6">
    <source>
        <dbReference type="ARBA" id="ARBA00022759"/>
    </source>
</evidence>
<evidence type="ECO:0000313" key="18">
    <source>
        <dbReference type="Proteomes" id="UP000516480"/>
    </source>
</evidence>
<dbReference type="GO" id="GO:0042781">
    <property type="term" value="F:3'-tRNA processing endoribonuclease activity"/>
    <property type="evidence" value="ECO:0007669"/>
    <property type="project" value="TreeGrafter"/>
</dbReference>
<evidence type="ECO:0000313" key="16">
    <source>
        <dbReference type="Proteomes" id="UP000219974"/>
    </source>
</evidence>
<dbReference type="OrthoDB" id="527344at2759"/>
<evidence type="ECO:0000256" key="5">
    <source>
        <dbReference type="ARBA" id="ARBA00022723"/>
    </source>
</evidence>
<sequence length="790" mass="93109">MFYFFYNCFFKYLITIYCLYSVSVIVCLRYKNCHSYLTFNNKESRKCLNNGYKNIKISRKIYVEGNKKLLKDNEILESCKDGYFENYKKKKIIRTLKNGINKLFFANRYLFGNIGFEEKAEQNNKDSYDKEWKEKKMNHDYYDIKKLENSLNIEPDKILLEEYIRYIHNIIEKDSILLNDDSFVKDSIHNLIVKWIKSVLIYKEEDDNLVDEKVVKEYNDENNNLDVESIARKLILFKTVLCNTLKTYGFDEKMIYIDEKTNDIKVKRNVFKDISGKKSDWKIIFLGTGSMYPSISRGTSSFIFQTTKKKYNEAYLFDCGENTFISLQKANIKISKIKNIFITHLHGDHCLGLISVLTMLKNLKTINIYGPEGIYRFLKNNFNSTYSKRIAKYFVYELKLKGNENNSNIVNSENSNIGINKKYLNDLKYIYKDANNMYQILQTDSIEINGFQIKHTIPTIGYIIKERYSENKFNAEHINEIIKNNYDELKKCKNLDYTPYKIYENVIRKMKSDDILIFPDNSKLSYKNAYKEIHKERKIVICQDTCDASSLLKDAQDADVLIHESTNSLIDLIDENMLYNTDIYNKNNYINLLSLKRENKIMEKNDNIDNLKQSENIPNDANSKTMKKNGKLESLDTINHYNKIIYERGHSTSYMAGNFAKKIRAKKLILTHFSQRYIGDNKLKNMIIMKRIENEALEAFYSDQNKSYKNFEKKNINISEKKKTVNLVYISNNINEKKETNDEIVNIIHEVDNRHNINSTNLDKMKNNCQENDVVAAFDGLVLYIPPQSI</sequence>
<dbReference type="Pfam" id="PF23023">
    <property type="entry name" value="Anti-Pycsar_Apyc1"/>
    <property type="match status" value="1"/>
</dbReference>
<keyword evidence="5" id="KW-0479">Metal-binding</keyword>
<evidence type="ECO:0000256" key="4">
    <source>
        <dbReference type="ARBA" id="ARBA00022722"/>
    </source>
</evidence>
<dbReference type="InterPro" id="IPR013471">
    <property type="entry name" value="RNase_Z/BN"/>
</dbReference>
<organism evidence="9 14">
    <name type="scientific">Plasmodium berghei</name>
    <dbReference type="NCBI Taxonomy" id="5821"/>
    <lineage>
        <taxon>Eukaryota</taxon>
        <taxon>Sar</taxon>
        <taxon>Alveolata</taxon>
        <taxon>Apicomplexa</taxon>
        <taxon>Aconoidasida</taxon>
        <taxon>Haemosporida</taxon>
        <taxon>Plasmodiidae</taxon>
        <taxon>Plasmodium</taxon>
        <taxon>Plasmodium (Vinckeia)</taxon>
    </lineage>
</organism>
<evidence type="ECO:0000313" key="11">
    <source>
        <dbReference type="EMBL" id="SCN23658.1"/>
    </source>
</evidence>
<keyword evidence="4" id="KW-0540">Nuclease</keyword>
<dbReference type="EMBL" id="LT614632">
    <property type="protein sequence ID" value="SCN23658.1"/>
    <property type="molecule type" value="Genomic_DNA"/>
</dbReference>
<dbReference type="AlphaFoldDB" id="A0A0Y9VF55"/>
<evidence type="ECO:0000313" key="12">
    <source>
        <dbReference type="EMBL" id="SCO59198.1"/>
    </source>
</evidence>
<dbReference type="PANTHER" id="PTHR46018:SF2">
    <property type="entry name" value="ZINC PHOSPHODIESTERASE ELAC PROTEIN 1"/>
    <property type="match status" value="1"/>
</dbReference>
<keyword evidence="3" id="KW-0819">tRNA processing</keyword>
<evidence type="ECO:0000256" key="2">
    <source>
        <dbReference type="ARBA" id="ARBA00011738"/>
    </source>
</evidence>
<keyword evidence="7 9" id="KW-0378">Hydrolase</keyword>
<comment type="subunit">
    <text evidence="2">Homodimer.</text>
</comment>
<dbReference type="Proteomes" id="UP000516480">
    <property type="component" value="Chromosome 6"/>
</dbReference>
<keyword evidence="8" id="KW-0862">Zinc</keyword>
<dbReference type="SUPFAM" id="SSF56281">
    <property type="entry name" value="Metallo-hydrolase/oxidoreductase"/>
    <property type="match status" value="1"/>
</dbReference>
<reference evidence="9 14" key="1">
    <citation type="submission" date="2016-02" db="EMBL/GenBank/DDBJ databases">
        <authorList>
            <consortium name="Pathogen Informatics"/>
        </authorList>
    </citation>
    <scope>NUCLEOTIDE SEQUENCE [LARGE SCALE GENOMIC DNA]</scope>
    <source>
        <strain evidence="9 14">K173</strain>
        <strain evidence="10 18">NK65 ny</strain>
        <strain evidence="11 17">NK65e</strain>
        <strain evidence="13 15">SP11 Antwerpcl1</strain>
        <strain evidence="12 16">SP11 RLL</strain>
    </source>
</reference>
<keyword evidence="6" id="KW-0255">Endonuclease</keyword>
<evidence type="ECO:0000313" key="14">
    <source>
        <dbReference type="Proteomes" id="UP000069549"/>
    </source>
</evidence>
<evidence type="ECO:0000313" key="13">
    <source>
        <dbReference type="EMBL" id="SCO60011.1"/>
    </source>
</evidence>
<dbReference type="HAMAP" id="MF_01818">
    <property type="entry name" value="RNase_Z_BN"/>
    <property type="match status" value="1"/>
</dbReference>
<dbReference type="Gene3D" id="3.60.15.10">
    <property type="entry name" value="Ribonuclease Z/Hydroxyacylglutathione hydrolase-like"/>
    <property type="match status" value="1"/>
</dbReference>
<evidence type="ECO:0000313" key="17">
    <source>
        <dbReference type="Proteomes" id="UP000220214"/>
    </source>
</evidence>
<dbReference type="GO" id="GO:0005634">
    <property type="term" value="C:nucleus"/>
    <property type="evidence" value="ECO:0007669"/>
    <property type="project" value="TreeGrafter"/>
</dbReference>
<evidence type="ECO:0000256" key="1">
    <source>
        <dbReference type="ARBA" id="ARBA00001947"/>
    </source>
</evidence>
<dbReference type="EMBL" id="LT608142">
    <property type="protein sequence ID" value="SCM19960.1"/>
    <property type="molecule type" value="Genomic_DNA"/>
</dbReference>
<dbReference type="PANTHER" id="PTHR46018">
    <property type="entry name" value="ZINC PHOSPHODIESTERASE ELAC PROTEIN 1"/>
    <property type="match status" value="1"/>
</dbReference>
<dbReference type="Proteomes" id="UP000220214">
    <property type="component" value="Chromosome 6"/>
</dbReference>
<dbReference type="Proteomes" id="UP000219974">
    <property type="component" value="Chromosome 6"/>
</dbReference>
<proteinExistence type="inferred from homology"/>
<dbReference type="EMBL" id="LT608254">
    <property type="protein sequence ID" value="SCO60011.1"/>
    <property type="molecule type" value="Genomic_DNA"/>
</dbReference>
<evidence type="ECO:0000313" key="9">
    <source>
        <dbReference type="EMBL" id="CXI20461.1"/>
    </source>
</evidence>
<dbReference type="OMA" id="NAYKEIH"/>
<dbReference type="EMBL" id="LT608270">
    <property type="protein sequence ID" value="SCO59198.1"/>
    <property type="molecule type" value="Genomic_DNA"/>
</dbReference>
<evidence type="ECO:0000313" key="10">
    <source>
        <dbReference type="EMBL" id="SCM19960.1"/>
    </source>
</evidence>
<accession>A0A0Y9VF55</accession>
<dbReference type="GO" id="GO:0046872">
    <property type="term" value="F:metal ion binding"/>
    <property type="evidence" value="ECO:0007669"/>
    <property type="project" value="UniProtKB-KW"/>
</dbReference>
<dbReference type="VEuPathDB" id="PlasmoDB:PBANKA_0621200"/>
<evidence type="ECO:0000256" key="7">
    <source>
        <dbReference type="ARBA" id="ARBA00022801"/>
    </source>
</evidence>
<dbReference type="Proteomes" id="UP000219860">
    <property type="component" value="Chromosome 6"/>
</dbReference>
<evidence type="ECO:0000256" key="8">
    <source>
        <dbReference type="ARBA" id="ARBA00022833"/>
    </source>
</evidence>
<name>A0A0Y9VF55_PLABE</name>
<protein>
    <submittedName>
        <fullName evidence="9">Metallo-hydrolase/oxidoreductase, putative</fullName>
    </submittedName>
</protein>
<evidence type="ECO:0000256" key="3">
    <source>
        <dbReference type="ARBA" id="ARBA00022694"/>
    </source>
</evidence>
<dbReference type="InterPro" id="IPR036866">
    <property type="entry name" value="RibonucZ/Hydroxyglut_hydro"/>
</dbReference>
<gene>
    <name evidence="9" type="ORF">PBK173_000116100</name>
    <name evidence="11" type="ORF">PBNK65E_000111800</name>
    <name evidence="10" type="ORF">PBNK65NY_000111100</name>
    <name evidence="13" type="ORF">PBSP11A_000111400</name>
    <name evidence="12" type="ORF">PBSP11RLL_000111200</name>
</gene>
<comment type="cofactor">
    <cofactor evidence="1">
        <name>Zn(2+)</name>
        <dbReference type="ChEBI" id="CHEBI:29105"/>
    </cofactor>
</comment>
<evidence type="ECO:0000313" key="15">
    <source>
        <dbReference type="Proteomes" id="UP000219860"/>
    </source>
</evidence>